<dbReference type="InterPro" id="IPR002347">
    <property type="entry name" value="SDR_fam"/>
</dbReference>
<dbReference type="NCBIfam" id="NF005559">
    <property type="entry name" value="PRK07231.1"/>
    <property type="match status" value="1"/>
</dbReference>
<gene>
    <name evidence="4" type="ORF">COU29_02375</name>
</gene>
<name>A0A2M6W720_9BACT</name>
<dbReference type="PANTHER" id="PTHR43639:SF1">
    <property type="entry name" value="SHORT-CHAIN DEHYDROGENASE_REDUCTASE FAMILY PROTEIN"/>
    <property type="match status" value="1"/>
</dbReference>
<feature type="domain" description="Ketoreductase" evidence="3">
    <location>
        <begin position="7"/>
        <end position="184"/>
    </location>
</feature>
<dbReference type="InterPro" id="IPR057326">
    <property type="entry name" value="KR_dom"/>
</dbReference>
<dbReference type="AlphaFoldDB" id="A0A2M6W720"/>
<comment type="similarity">
    <text evidence="1">Belongs to the short-chain dehydrogenases/reductases (SDR) family.</text>
</comment>
<dbReference type="SUPFAM" id="SSF51735">
    <property type="entry name" value="NAD(P)-binding Rossmann-fold domains"/>
    <property type="match status" value="1"/>
</dbReference>
<dbReference type="PRINTS" id="PR00080">
    <property type="entry name" value="SDRFAMILY"/>
</dbReference>
<dbReference type="InterPro" id="IPR020904">
    <property type="entry name" value="Sc_DH/Rdtase_CS"/>
</dbReference>
<dbReference type="SMART" id="SM00822">
    <property type="entry name" value="PKS_KR"/>
    <property type="match status" value="1"/>
</dbReference>
<evidence type="ECO:0000313" key="5">
    <source>
        <dbReference type="Proteomes" id="UP000231426"/>
    </source>
</evidence>
<protein>
    <submittedName>
        <fullName evidence="4">Short-chain dehydrogenase</fullName>
    </submittedName>
</protein>
<sequence>MMSLNNKVVIVTGSTLGIGKGIAEKFIDAGAKVVFSDINGDDSLVSKFGKNAIFVKCDVSKKEEVDNLINQAVTHFGQLDILVNNAGIYPFVSFVKMTEVDWDRVMSVNLKSIFLCSQAAIKAMPEGGRIINISSIASFVGFAGLVHYCASKGGISAMIRALALELADRRITVNAVAPGAIETPGASQFITDESKKQTIAMIPLLRMGQPEDIVGAVIFLASDQAGYITGQTIIVDGGWTLR</sequence>
<reference evidence="5" key="1">
    <citation type="submission" date="2017-09" db="EMBL/GenBank/DDBJ databases">
        <title>Depth-based differentiation of microbial function through sediment-hosted aquifers and enrichment of novel symbionts in the deep terrestrial subsurface.</title>
        <authorList>
            <person name="Probst A.J."/>
            <person name="Ladd B."/>
            <person name="Jarett J.K."/>
            <person name="Geller-Mcgrath D.E."/>
            <person name="Sieber C.M.K."/>
            <person name="Emerson J.B."/>
            <person name="Anantharaman K."/>
            <person name="Thomas B.C."/>
            <person name="Malmstrom R."/>
            <person name="Stieglmeier M."/>
            <person name="Klingl A."/>
            <person name="Woyke T."/>
            <person name="Ryan C.M."/>
            <person name="Banfield J.F."/>
        </authorList>
    </citation>
    <scope>NUCLEOTIDE SEQUENCE [LARGE SCALE GENOMIC DNA]</scope>
</reference>
<dbReference type="NCBIfam" id="NF009466">
    <property type="entry name" value="PRK12826.1-2"/>
    <property type="match status" value="1"/>
</dbReference>
<dbReference type="EMBL" id="PFBV01000003">
    <property type="protein sequence ID" value="PIT88599.1"/>
    <property type="molecule type" value="Genomic_DNA"/>
</dbReference>
<dbReference type="PANTHER" id="PTHR43639">
    <property type="entry name" value="OXIDOREDUCTASE, SHORT-CHAIN DEHYDROGENASE/REDUCTASE FAMILY (AFU_ORTHOLOGUE AFUA_5G02870)"/>
    <property type="match status" value="1"/>
</dbReference>
<evidence type="ECO:0000256" key="1">
    <source>
        <dbReference type="ARBA" id="ARBA00006484"/>
    </source>
</evidence>
<dbReference type="InterPro" id="IPR036291">
    <property type="entry name" value="NAD(P)-bd_dom_sf"/>
</dbReference>
<evidence type="ECO:0000256" key="2">
    <source>
        <dbReference type="ARBA" id="ARBA00023002"/>
    </source>
</evidence>
<dbReference type="Proteomes" id="UP000231426">
    <property type="component" value="Unassembled WGS sequence"/>
</dbReference>
<dbReference type="Gene3D" id="3.40.50.720">
    <property type="entry name" value="NAD(P)-binding Rossmann-like Domain"/>
    <property type="match status" value="1"/>
</dbReference>
<dbReference type="PRINTS" id="PR00081">
    <property type="entry name" value="GDHRDH"/>
</dbReference>
<evidence type="ECO:0000259" key="3">
    <source>
        <dbReference type="SMART" id="SM00822"/>
    </source>
</evidence>
<keyword evidence="2" id="KW-0560">Oxidoreductase</keyword>
<dbReference type="Pfam" id="PF13561">
    <property type="entry name" value="adh_short_C2"/>
    <property type="match status" value="1"/>
</dbReference>
<accession>A0A2M6W720</accession>
<proteinExistence type="inferred from homology"/>
<organism evidence="4 5">
    <name type="scientific">Candidatus Magasanikbacteria bacterium CG10_big_fil_rev_8_21_14_0_10_36_32</name>
    <dbReference type="NCBI Taxonomy" id="1974646"/>
    <lineage>
        <taxon>Bacteria</taxon>
        <taxon>Candidatus Magasanikiibacteriota</taxon>
    </lineage>
</organism>
<dbReference type="PROSITE" id="PS00061">
    <property type="entry name" value="ADH_SHORT"/>
    <property type="match status" value="1"/>
</dbReference>
<evidence type="ECO:0000313" key="4">
    <source>
        <dbReference type="EMBL" id="PIT88599.1"/>
    </source>
</evidence>
<comment type="caution">
    <text evidence="4">The sequence shown here is derived from an EMBL/GenBank/DDBJ whole genome shotgun (WGS) entry which is preliminary data.</text>
</comment>
<dbReference type="GO" id="GO:0016491">
    <property type="term" value="F:oxidoreductase activity"/>
    <property type="evidence" value="ECO:0007669"/>
    <property type="project" value="UniProtKB-KW"/>
</dbReference>
<dbReference type="FunFam" id="3.40.50.720:FF:000084">
    <property type="entry name" value="Short-chain dehydrogenase reductase"/>
    <property type="match status" value="1"/>
</dbReference>